<reference evidence="1" key="1">
    <citation type="submission" date="2023-10" db="EMBL/GenBank/DDBJ databases">
        <authorList>
            <person name="Chen Y."/>
            <person name="Shah S."/>
            <person name="Dougan E. K."/>
            <person name="Thang M."/>
            <person name="Chan C."/>
        </authorList>
    </citation>
    <scope>NUCLEOTIDE SEQUENCE [LARGE SCALE GENOMIC DNA]</scope>
</reference>
<name>A0ABN9W5P1_9DINO</name>
<keyword evidence="2" id="KW-1185">Reference proteome</keyword>
<dbReference type="EMBL" id="CAUYUJ010018182">
    <property type="protein sequence ID" value="CAK0881439.1"/>
    <property type="molecule type" value="Genomic_DNA"/>
</dbReference>
<dbReference type="Proteomes" id="UP001189429">
    <property type="component" value="Unassembled WGS sequence"/>
</dbReference>
<proteinExistence type="predicted"/>
<gene>
    <name evidence="1" type="ORF">PCOR1329_LOCUS64281</name>
</gene>
<protein>
    <submittedName>
        <fullName evidence="1">Uncharacterized protein</fullName>
    </submittedName>
</protein>
<accession>A0ABN9W5P1</accession>
<sequence>LHPQGATAPAVLARLSPDFGQVRCWNFRSKTGFTAVGLRPRAREEPEVQTCGVLFPASSSMDAFDAREVGYRREQLDPAHI</sequence>
<organism evidence="1 2">
    <name type="scientific">Prorocentrum cordatum</name>
    <dbReference type="NCBI Taxonomy" id="2364126"/>
    <lineage>
        <taxon>Eukaryota</taxon>
        <taxon>Sar</taxon>
        <taxon>Alveolata</taxon>
        <taxon>Dinophyceae</taxon>
        <taxon>Prorocentrales</taxon>
        <taxon>Prorocentraceae</taxon>
        <taxon>Prorocentrum</taxon>
    </lineage>
</organism>
<evidence type="ECO:0000313" key="2">
    <source>
        <dbReference type="Proteomes" id="UP001189429"/>
    </source>
</evidence>
<comment type="caution">
    <text evidence="1">The sequence shown here is derived from an EMBL/GenBank/DDBJ whole genome shotgun (WGS) entry which is preliminary data.</text>
</comment>
<evidence type="ECO:0000313" key="1">
    <source>
        <dbReference type="EMBL" id="CAK0881439.1"/>
    </source>
</evidence>
<feature type="non-terminal residue" evidence="1">
    <location>
        <position position="1"/>
    </location>
</feature>